<dbReference type="SUPFAM" id="SSF52540">
    <property type="entry name" value="P-loop containing nucleoside triphosphate hydrolases"/>
    <property type="match status" value="1"/>
</dbReference>
<name>A0ABR0M8A0_9PEZI</name>
<dbReference type="InterPro" id="IPR004160">
    <property type="entry name" value="Transl_elong_EFTu/EF1A_C"/>
</dbReference>
<dbReference type="Pfam" id="PF03143">
    <property type="entry name" value="GTP_EFTU_D3"/>
    <property type="match status" value="1"/>
</dbReference>
<comment type="caution">
    <text evidence="11">The sequence shown here is derived from an EMBL/GenBank/DDBJ whole genome shotgun (WGS) entry which is preliminary data.</text>
</comment>
<dbReference type="NCBIfam" id="TIGR00231">
    <property type="entry name" value="small_GTP"/>
    <property type="match status" value="1"/>
</dbReference>
<feature type="non-terminal residue" evidence="11">
    <location>
        <position position="1"/>
    </location>
</feature>
<dbReference type="PANTHER" id="PTHR43721">
    <property type="entry name" value="ELONGATION FACTOR TU-RELATED"/>
    <property type="match status" value="1"/>
</dbReference>
<dbReference type="InterPro" id="IPR009001">
    <property type="entry name" value="Transl_elong_EF1A/Init_IF2_C"/>
</dbReference>
<reference evidence="11 12" key="1">
    <citation type="submission" date="2023-08" db="EMBL/GenBank/DDBJ databases">
        <title>Black Yeasts Isolated from many extreme environments.</title>
        <authorList>
            <person name="Coleine C."/>
            <person name="Stajich J.E."/>
            <person name="Selbmann L."/>
        </authorList>
    </citation>
    <scope>NUCLEOTIDE SEQUENCE [LARGE SCALE GENOMIC DNA]</scope>
    <source>
        <strain evidence="11 12">CCFEE 536</strain>
    </source>
</reference>
<keyword evidence="12" id="KW-1185">Reference proteome</keyword>
<dbReference type="CDD" id="cd03697">
    <property type="entry name" value="EFTU_II"/>
    <property type="match status" value="1"/>
</dbReference>
<dbReference type="InterPro" id="IPR027417">
    <property type="entry name" value="P-loop_NTPase"/>
</dbReference>
<evidence type="ECO:0000256" key="6">
    <source>
        <dbReference type="ARBA" id="ARBA00022946"/>
    </source>
</evidence>
<evidence type="ECO:0000256" key="8">
    <source>
        <dbReference type="ARBA" id="ARBA00023134"/>
    </source>
</evidence>
<dbReference type="InterPro" id="IPR009000">
    <property type="entry name" value="Transl_B-barrel_sf"/>
</dbReference>
<evidence type="ECO:0000256" key="1">
    <source>
        <dbReference type="ARBA" id="ARBA00004173"/>
    </source>
</evidence>
<keyword evidence="8 9" id="KW-0342">GTP-binding</keyword>
<keyword evidence="7" id="KW-0496">Mitochondrion</keyword>
<keyword evidence="6" id="KW-0809">Transit peptide</keyword>
<dbReference type="NCBIfam" id="NF000766">
    <property type="entry name" value="PRK00049.1"/>
    <property type="match status" value="1"/>
</dbReference>
<dbReference type="InterPro" id="IPR004541">
    <property type="entry name" value="Transl_elong_EFTu/EF1A_bac/org"/>
</dbReference>
<dbReference type="Gene3D" id="3.40.50.300">
    <property type="entry name" value="P-loop containing nucleotide triphosphate hydrolases"/>
    <property type="match status" value="1"/>
</dbReference>
<dbReference type="NCBIfam" id="NF009373">
    <property type="entry name" value="PRK12736.1"/>
    <property type="match status" value="1"/>
</dbReference>
<dbReference type="InterPro" id="IPR041709">
    <property type="entry name" value="EF-Tu_GTP-bd"/>
</dbReference>
<dbReference type="SUPFAM" id="SSF50465">
    <property type="entry name" value="EF-Tu/eEF-1alpha/eIF2-gamma C-terminal domain"/>
    <property type="match status" value="1"/>
</dbReference>
<protein>
    <recommendedName>
        <fullName evidence="9">Elongation factor Tu</fullName>
    </recommendedName>
</protein>
<dbReference type="CDD" id="cd03707">
    <property type="entry name" value="EFTU_III"/>
    <property type="match status" value="1"/>
</dbReference>
<dbReference type="EMBL" id="JAVRRA010000120">
    <property type="protein sequence ID" value="KAK5292462.1"/>
    <property type="molecule type" value="Genomic_DNA"/>
</dbReference>
<proteinExistence type="inferred from homology"/>
<dbReference type="PROSITE" id="PS00301">
    <property type="entry name" value="G_TR_1"/>
    <property type="match status" value="1"/>
</dbReference>
<dbReference type="SUPFAM" id="SSF50447">
    <property type="entry name" value="Translation proteins"/>
    <property type="match status" value="1"/>
</dbReference>
<dbReference type="NCBIfam" id="NF009372">
    <property type="entry name" value="PRK12735.1"/>
    <property type="match status" value="1"/>
</dbReference>
<evidence type="ECO:0000259" key="10">
    <source>
        <dbReference type="PROSITE" id="PS51722"/>
    </source>
</evidence>
<dbReference type="NCBIfam" id="TIGR00485">
    <property type="entry name" value="EF-Tu"/>
    <property type="match status" value="1"/>
</dbReference>
<dbReference type="InterPro" id="IPR050055">
    <property type="entry name" value="EF-Tu_GTPase"/>
</dbReference>
<evidence type="ECO:0000313" key="12">
    <source>
        <dbReference type="Proteomes" id="UP001357485"/>
    </source>
</evidence>
<evidence type="ECO:0000256" key="3">
    <source>
        <dbReference type="ARBA" id="ARBA00022741"/>
    </source>
</evidence>
<dbReference type="PRINTS" id="PR00315">
    <property type="entry name" value="ELONGATNFCT"/>
</dbReference>
<comment type="similarity">
    <text evidence="2 9">Belongs to the TRAFAC class translation factor GTPase superfamily. Classic translation factor GTPase family. EF-Tu/EF-1A subfamily.</text>
</comment>
<dbReference type="Proteomes" id="UP001357485">
    <property type="component" value="Unassembled WGS sequence"/>
</dbReference>
<dbReference type="InterPro" id="IPR004161">
    <property type="entry name" value="EFTu-like_2"/>
</dbReference>
<accession>A0ABR0M8A0</accession>
<feature type="domain" description="Tr-type G" evidence="10">
    <location>
        <begin position="1"/>
        <end position="190"/>
    </location>
</feature>
<sequence>TIGHVDHGKTTLTAAITKRQSEKGMASFLEYGAIDKAPEERKRGITISTAHIEYQTEARHYSHVDCPGHADYIKNMITGAASMDGAIIVVAASDGQMPQTREHLLLARQVGVQKIVVFVNKVDAIEDTEMLELVEMEMRELLSSYGFEGDDTPIILGSALCALEGRRPEIGKEKIDELLHAVDTWIPTPERDLDKPFLMSVEDVFSIPGRGTVASGRVERGRLKKDSEVELVGKNAAPLKTKVTDIETFKKSCDESRAGDNSGLLLRGVKRDDVKRGMIIAKPGSAAAHKRFLVSMYVLTKEEGGRHTGFHDNYRPQIFIRTADEAASLHWPEGTEDAASKMVMPGDNVEMLCEIYNPLALEQGQRFNIREGGRTVATGLVTRILE</sequence>
<comment type="function">
    <text evidence="9">This protein promotes the GTP-dependent binding of aminoacyl-tRNA to the A-site of ribosomes during protein biosynthesis.</text>
</comment>
<evidence type="ECO:0000256" key="5">
    <source>
        <dbReference type="ARBA" id="ARBA00022917"/>
    </source>
</evidence>
<dbReference type="PANTHER" id="PTHR43721:SF36">
    <property type="entry name" value="ELONGATION FACTOR TU, MITOCHONDRIAL"/>
    <property type="match status" value="1"/>
</dbReference>
<evidence type="ECO:0000256" key="7">
    <source>
        <dbReference type="ARBA" id="ARBA00023128"/>
    </source>
</evidence>
<evidence type="ECO:0000256" key="9">
    <source>
        <dbReference type="RuleBase" id="RU000325"/>
    </source>
</evidence>
<keyword evidence="3 9" id="KW-0547">Nucleotide-binding</keyword>
<dbReference type="Pfam" id="PF03144">
    <property type="entry name" value="GTP_EFTU_D2"/>
    <property type="match status" value="1"/>
</dbReference>
<keyword evidence="5" id="KW-0648">Protein biosynthesis</keyword>
<organism evidence="11 12">
    <name type="scientific">Cryomyces antarcticus</name>
    <dbReference type="NCBI Taxonomy" id="329879"/>
    <lineage>
        <taxon>Eukaryota</taxon>
        <taxon>Fungi</taxon>
        <taxon>Dikarya</taxon>
        <taxon>Ascomycota</taxon>
        <taxon>Pezizomycotina</taxon>
        <taxon>Dothideomycetes</taxon>
        <taxon>Dothideomycetes incertae sedis</taxon>
        <taxon>Cryomyces</taxon>
    </lineage>
</organism>
<keyword evidence="4 9" id="KW-0251">Elongation factor</keyword>
<dbReference type="CDD" id="cd01884">
    <property type="entry name" value="EF_Tu"/>
    <property type="match status" value="1"/>
</dbReference>
<dbReference type="InterPro" id="IPR033720">
    <property type="entry name" value="EFTU_2"/>
</dbReference>
<comment type="subcellular location">
    <subcellularLocation>
        <location evidence="1">Mitochondrion</location>
    </subcellularLocation>
</comment>
<dbReference type="InterPro" id="IPR031157">
    <property type="entry name" value="G_TR_CS"/>
</dbReference>
<dbReference type="GO" id="GO:0003746">
    <property type="term" value="F:translation elongation factor activity"/>
    <property type="evidence" value="ECO:0007669"/>
    <property type="project" value="UniProtKB-KW"/>
</dbReference>
<evidence type="ECO:0000256" key="2">
    <source>
        <dbReference type="ARBA" id="ARBA00007249"/>
    </source>
</evidence>
<evidence type="ECO:0000313" key="11">
    <source>
        <dbReference type="EMBL" id="KAK5292462.1"/>
    </source>
</evidence>
<evidence type="ECO:0000256" key="4">
    <source>
        <dbReference type="ARBA" id="ARBA00022768"/>
    </source>
</evidence>
<gene>
    <name evidence="11" type="primary">TUF1</name>
    <name evidence="11" type="ORF">LTR16_001869</name>
</gene>
<dbReference type="InterPro" id="IPR000795">
    <property type="entry name" value="T_Tr_GTP-bd_dom"/>
</dbReference>
<dbReference type="Gene3D" id="2.40.30.10">
    <property type="entry name" value="Translation factors"/>
    <property type="match status" value="2"/>
</dbReference>
<dbReference type="Pfam" id="PF00009">
    <property type="entry name" value="GTP_EFTU"/>
    <property type="match status" value="1"/>
</dbReference>
<dbReference type="PROSITE" id="PS51722">
    <property type="entry name" value="G_TR_2"/>
    <property type="match status" value="1"/>
</dbReference>
<dbReference type="InterPro" id="IPR005225">
    <property type="entry name" value="Small_GTP-bd"/>
</dbReference>